<dbReference type="AlphaFoldDB" id="A0A165PUW6"/>
<evidence type="ECO:0000313" key="3">
    <source>
        <dbReference type="Proteomes" id="UP000076727"/>
    </source>
</evidence>
<dbReference type="Proteomes" id="UP000076727">
    <property type="component" value="Unassembled WGS sequence"/>
</dbReference>
<feature type="compositionally biased region" description="Polar residues" evidence="1">
    <location>
        <begin position="85"/>
        <end position="98"/>
    </location>
</feature>
<feature type="region of interest" description="Disordered" evidence="1">
    <location>
        <begin position="82"/>
        <end position="105"/>
    </location>
</feature>
<accession>A0A165PUW6</accession>
<sequence length="105" mass="11802">MFKLRGLWCARRVGLHAEAHGAVRPYRTKLTTSCALLCFFRVVSIHAGESVHLQEGKTHIIDPRCLPASYINGMFNMPKNKEVHTSCSQEGSQSSTVWSKDARRT</sequence>
<evidence type="ECO:0000313" key="2">
    <source>
        <dbReference type="EMBL" id="KZT68651.1"/>
    </source>
</evidence>
<keyword evidence="3" id="KW-1185">Reference proteome</keyword>
<proteinExistence type="predicted"/>
<protein>
    <submittedName>
        <fullName evidence="2">Uncharacterized protein</fullName>
    </submittedName>
</protein>
<dbReference type="EMBL" id="KV429064">
    <property type="protein sequence ID" value="KZT68651.1"/>
    <property type="molecule type" value="Genomic_DNA"/>
</dbReference>
<gene>
    <name evidence="2" type="ORF">DAEQUDRAFT_313507</name>
</gene>
<evidence type="ECO:0000256" key="1">
    <source>
        <dbReference type="SAM" id="MobiDB-lite"/>
    </source>
</evidence>
<organism evidence="2 3">
    <name type="scientific">Daedalea quercina L-15889</name>
    <dbReference type="NCBI Taxonomy" id="1314783"/>
    <lineage>
        <taxon>Eukaryota</taxon>
        <taxon>Fungi</taxon>
        <taxon>Dikarya</taxon>
        <taxon>Basidiomycota</taxon>
        <taxon>Agaricomycotina</taxon>
        <taxon>Agaricomycetes</taxon>
        <taxon>Polyporales</taxon>
        <taxon>Fomitopsis</taxon>
    </lineage>
</organism>
<reference evidence="2 3" key="1">
    <citation type="journal article" date="2016" name="Mol. Biol. Evol.">
        <title>Comparative Genomics of Early-Diverging Mushroom-Forming Fungi Provides Insights into the Origins of Lignocellulose Decay Capabilities.</title>
        <authorList>
            <person name="Nagy L.G."/>
            <person name="Riley R."/>
            <person name="Tritt A."/>
            <person name="Adam C."/>
            <person name="Daum C."/>
            <person name="Floudas D."/>
            <person name="Sun H."/>
            <person name="Yadav J.S."/>
            <person name="Pangilinan J."/>
            <person name="Larsson K.H."/>
            <person name="Matsuura K."/>
            <person name="Barry K."/>
            <person name="Labutti K."/>
            <person name="Kuo R."/>
            <person name="Ohm R.A."/>
            <person name="Bhattacharya S.S."/>
            <person name="Shirouzu T."/>
            <person name="Yoshinaga Y."/>
            <person name="Martin F.M."/>
            <person name="Grigoriev I.V."/>
            <person name="Hibbett D.S."/>
        </authorList>
    </citation>
    <scope>NUCLEOTIDE SEQUENCE [LARGE SCALE GENOMIC DNA]</scope>
    <source>
        <strain evidence="2 3">L-15889</strain>
    </source>
</reference>
<name>A0A165PUW6_9APHY</name>